<feature type="compositionally biased region" description="Basic and acidic residues" evidence="1">
    <location>
        <begin position="614"/>
        <end position="655"/>
    </location>
</feature>
<evidence type="ECO:0000313" key="3">
    <source>
        <dbReference type="Proteomes" id="UP000694680"/>
    </source>
</evidence>
<feature type="compositionally biased region" description="Polar residues" evidence="1">
    <location>
        <begin position="197"/>
        <end position="206"/>
    </location>
</feature>
<dbReference type="Ensembl" id="ENSGWIT00000043674.1">
    <property type="protein sequence ID" value="ENSGWIP00000040190.1"/>
    <property type="gene ID" value="ENSGWIG00000020341.1"/>
</dbReference>
<dbReference type="PANTHER" id="PTHR16830:SF20">
    <property type="entry name" value="SI:CH211-188C16.1-RELATED"/>
    <property type="match status" value="1"/>
</dbReference>
<dbReference type="GO" id="GO:0050852">
    <property type="term" value="P:T cell receptor signaling pathway"/>
    <property type="evidence" value="ECO:0007669"/>
    <property type="project" value="TreeGrafter"/>
</dbReference>
<dbReference type="GO" id="GO:0005886">
    <property type="term" value="C:plasma membrane"/>
    <property type="evidence" value="ECO:0007669"/>
    <property type="project" value="InterPro"/>
</dbReference>
<dbReference type="Proteomes" id="UP000694680">
    <property type="component" value="Chromosome 17"/>
</dbReference>
<feature type="region of interest" description="Disordered" evidence="1">
    <location>
        <begin position="330"/>
        <end position="383"/>
    </location>
</feature>
<keyword evidence="3" id="KW-1185">Reference proteome</keyword>
<feature type="region of interest" description="Disordered" evidence="1">
    <location>
        <begin position="184"/>
        <end position="213"/>
    </location>
</feature>
<reference evidence="2" key="3">
    <citation type="submission" date="2025-09" db="UniProtKB">
        <authorList>
            <consortium name="Ensembl"/>
        </authorList>
    </citation>
    <scope>IDENTIFICATION</scope>
</reference>
<reference evidence="2" key="1">
    <citation type="submission" date="2020-06" db="EMBL/GenBank/DDBJ databases">
        <authorList>
            <consortium name="Wellcome Sanger Institute Data Sharing"/>
        </authorList>
    </citation>
    <scope>NUCLEOTIDE SEQUENCE [LARGE SCALE GENOMIC DNA]</scope>
</reference>
<reference evidence="2" key="2">
    <citation type="submission" date="2025-08" db="UniProtKB">
        <authorList>
            <consortium name="Ensembl"/>
        </authorList>
    </citation>
    <scope>IDENTIFICATION</scope>
</reference>
<dbReference type="GO" id="GO:0007229">
    <property type="term" value="P:integrin-mediated signaling pathway"/>
    <property type="evidence" value="ECO:0007669"/>
    <property type="project" value="InterPro"/>
</dbReference>
<dbReference type="GO" id="GO:0072659">
    <property type="term" value="P:protein localization to plasma membrane"/>
    <property type="evidence" value="ECO:0007669"/>
    <property type="project" value="TreeGrafter"/>
</dbReference>
<accession>A0A8C5H552</accession>
<evidence type="ECO:0000256" key="1">
    <source>
        <dbReference type="SAM" id="MobiDB-lite"/>
    </source>
</evidence>
<organism evidence="2 3">
    <name type="scientific">Gouania willdenowi</name>
    <name type="common">Blunt-snouted clingfish</name>
    <name type="synonym">Lepadogaster willdenowi</name>
    <dbReference type="NCBI Taxonomy" id="441366"/>
    <lineage>
        <taxon>Eukaryota</taxon>
        <taxon>Metazoa</taxon>
        <taxon>Chordata</taxon>
        <taxon>Craniata</taxon>
        <taxon>Vertebrata</taxon>
        <taxon>Euteleostomi</taxon>
        <taxon>Actinopterygii</taxon>
        <taxon>Neopterygii</taxon>
        <taxon>Teleostei</taxon>
        <taxon>Neoteleostei</taxon>
        <taxon>Acanthomorphata</taxon>
        <taxon>Ovalentaria</taxon>
        <taxon>Blenniimorphae</taxon>
        <taxon>Blenniiformes</taxon>
        <taxon>Gobiesocoidei</taxon>
        <taxon>Gobiesocidae</taxon>
        <taxon>Gobiesocinae</taxon>
        <taxon>Gouania</taxon>
    </lineage>
</organism>
<feature type="region of interest" description="Disordered" evidence="1">
    <location>
        <begin position="586"/>
        <end position="658"/>
    </location>
</feature>
<sequence length="671" mass="73887">MEEEASINFKTLRAKFQEEALHAQSKCCRPTVAEKPKHLPPAAGSLYSSVVSTNNVATSTAPQVFHREGLQASGGKRPISFPPQPSHTPFSLLCSGECTKKNLLKDRSLPLVLPFLPRKDQRMDLQATEELTVKDALQQTRIKKGLLLPFKSTKALKVTGEMGEEGGSHSGVTIRTCTTLGDISSEDKTIPEDGNLDPQTTDSVLSSPDVPVTTPPAEAVVECDNIIMSTLEKARKKFSSRQKLICARPKSLLSPDYCSKEKEFPSPPKTSDGVWPDLPLSPPLSLPHLSCISARPFFKASTSARKPLVKDLLAKDKPVHPAVKIWTSFGAPKKKPLPDHRALGPKPAKPTRPPSLDLSGYRAPSRSEVSPSQAPREESQLLPVPPFVPDVPEFPNFEMESAVNIAALELDALDFDTTDFPSPVDTGPSSGDGPQSNMAVCITAEPSGISQSQDPNQANLRVLPLHSDSFHEPINLSDFPELGLPERWSPTKEALVNSCLSHPDETHAAAAPCQAFLDEAEQSSCSTQSDEIQKHPSVYPHNRCFETCDNVYEDVENVNKGVFNQRTCKPHGSVKKAYAVNNTMKQDAGVYKRPRNPWGSVSGEHASSGHNHTPSKEHQSPNTADYKEQKKREKQRLGKERKEQKEREKKENEMKKKFKVKQFSFLFPPIF</sequence>
<dbReference type="AlphaFoldDB" id="A0A8C5H552"/>
<feature type="region of interest" description="Disordered" evidence="1">
    <location>
        <begin position="257"/>
        <end position="276"/>
    </location>
</feature>
<protein>
    <submittedName>
        <fullName evidence="2">Uncharacterized protein</fullName>
    </submittedName>
</protein>
<proteinExistence type="predicted"/>
<dbReference type="PANTHER" id="PTHR16830">
    <property type="entry name" value="SH2 CONTAINING ADAPTOR PRAM-1 RELATED"/>
    <property type="match status" value="1"/>
</dbReference>
<evidence type="ECO:0000313" key="2">
    <source>
        <dbReference type="Ensembl" id="ENSGWIP00000040190.1"/>
    </source>
</evidence>
<name>A0A8C5H552_GOUWI</name>
<dbReference type="InterPro" id="IPR043443">
    <property type="entry name" value="FYB1/2-like"/>
</dbReference>